<dbReference type="InterPro" id="IPR011256">
    <property type="entry name" value="Reg_factor_effector_dom_sf"/>
</dbReference>
<dbReference type="InterPro" id="IPR000551">
    <property type="entry name" value="MerR-type_HTH_dom"/>
</dbReference>
<dbReference type="Gene3D" id="3.20.80.10">
    <property type="entry name" value="Regulatory factor, effector binding domain"/>
    <property type="match status" value="1"/>
</dbReference>
<dbReference type="SUPFAM" id="SSF55136">
    <property type="entry name" value="Probable bacterial effector-binding domain"/>
    <property type="match status" value="1"/>
</dbReference>
<evidence type="ECO:0000259" key="2">
    <source>
        <dbReference type="PROSITE" id="PS50937"/>
    </source>
</evidence>
<dbReference type="InterPro" id="IPR029442">
    <property type="entry name" value="GyrI-like"/>
</dbReference>
<dbReference type="PANTHER" id="PTHR30204">
    <property type="entry name" value="REDOX-CYCLING DRUG-SENSING TRANSCRIPTIONAL ACTIVATOR SOXR"/>
    <property type="match status" value="1"/>
</dbReference>
<dbReference type="InterPro" id="IPR010499">
    <property type="entry name" value="AraC_E-bd"/>
</dbReference>
<comment type="caution">
    <text evidence="3">The sequence shown here is derived from an EMBL/GenBank/DDBJ whole genome shotgun (WGS) entry which is preliminary data.</text>
</comment>
<reference evidence="4" key="1">
    <citation type="journal article" date="2019" name="Int. J. Syst. Evol. Microbiol.">
        <title>The Global Catalogue of Microorganisms (GCM) 10K type strain sequencing project: providing services to taxonomists for standard genome sequencing and annotation.</title>
        <authorList>
            <consortium name="The Broad Institute Genomics Platform"/>
            <consortium name="The Broad Institute Genome Sequencing Center for Infectious Disease"/>
            <person name="Wu L."/>
            <person name="Ma J."/>
        </authorList>
    </citation>
    <scope>NUCLEOTIDE SEQUENCE [LARGE SCALE GENOMIC DNA]</scope>
    <source>
        <strain evidence="4">JCM 17593</strain>
    </source>
</reference>
<dbReference type="PANTHER" id="PTHR30204:SF97">
    <property type="entry name" value="MERR FAMILY REGULATORY PROTEIN"/>
    <property type="match status" value="1"/>
</dbReference>
<sequence length="267" mass="29044">MTSLMTIGDFARATRLSAKALRFYHQVGLLEPAEVGAVNGYRLYAAEQIVTAQIIRQLRSLEVPVDTIREILRVDVAARNALIADHLERLEARLEATRSAVLSLRGLLSEPSAERQVEHRSVPPMPVLAIRELIELSELGPWYDAAMSELDAAIDACGAEAAGPRGGIWDTRLVLDERGEATVFTPVATLEGLDDATIGPTRARAELLPAVELAIVAHRGPDATMAQTYGRLGAYVAEHEMGVDGPIRETYLGTVTEVGWPIFRTAR</sequence>
<keyword evidence="1" id="KW-0238">DNA-binding</keyword>
<keyword evidence="4" id="KW-1185">Reference proteome</keyword>
<dbReference type="SUPFAM" id="SSF46955">
    <property type="entry name" value="Putative DNA-binding domain"/>
    <property type="match status" value="1"/>
</dbReference>
<dbReference type="Proteomes" id="UP001500213">
    <property type="component" value="Unassembled WGS sequence"/>
</dbReference>
<accession>A0ABP8AU90</accession>
<evidence type="ECO:0000313" key="4">
    <source>
        <dbReference type="Proteomes" id="UP001500213"/>
    </source>
</evidence>
<dbReference type="EMBL" id="BAABBX010000015">
    <property type="protein sequence ID" value="GAA4190721.1"/>
    <property type="molecule type" value="Genomic_DNA"/>
</dbReference>
<evidence type="ECO:0000256" key="1">
    <source>
        <dbReference type="ARBA" id="ARBA00023125"/>
    </source>
</evidence>
<name>A0ABP8AU90_9MICO</name>
<feature type="domain" description="HTH merR-type" evidence="2">
    <location>
        <begin position="4"/>
        <end position="74"/>
    </location>
</feature>
<dbReference type="PROSITE" id="PS50937">
    <property type="entry name" value="HTH_MERR_2"/>
    <property type="match status" value="1"/>
</dbReference>
<proteinExistence type="predicted"/>
<dbReference type="Gene3D" id="1.10.1660.10">
    <property type="match status" value="1"/>
</dbReference>
<evidence type="ECO:0000313" key="3">
    <source>
        <dbReference type="EMBL" id="GAA4190721.1"/>
    </source>
</evidence>
<dbReference type="Pfam" id="PF13411">
    <property type="entry name" value="MerR_1"/>
    <property type="match status" value="1"/>
</dbReference>
<gene>
    <name evidence="3" type="ORF">GCM10022288_20460</name>
</gene>
<dbReference type="InterPro" id="IPR047057">
    <property type="entry name" value="MerR_fam"/>
</dbReference>
<protein>
    <submittedName>
        <fullName evidence="3">MerR family transcriptional regulator</fullName>
    </submittedName>
</protein>
<dbReference type="InterPro" id="IPR009061">
    <property type="entry name" value="DNA-bd_dom_put_sf"/>
</dbReference>
<dbReference type="SMART" id="SM00871">
    <property type="entry name" value="AraC_E_bind"/>
    <property type="match status" value="1"/>
</dbReference>
<organism evidence="3 4">
    <name type="scientific">Gryllotalpicola kribbensis</name>
    <dbReference type="NCBI Taxonomy" id="993084"/>
    <lineage>
        <taxon>Bacteria</taxon>
        <taxon>Bacillati</taxon>
        <taxon>Actinomycetota</taxon>
        <taxon>Actinomycetes</taxon>
        <taxon>Micrococcales</taxon>
        <taxon>Microbacteriaceae</taxon>
        <taxon>Gryllotalpicola</taxon>
    </lineage>
</organism>
<dbReference type="Pfam" id="PF06445">
    <property type="entry name" value="GyrI-like"/>
    <property type="match status" value="1"/>
</dbReference>
<dbReference type="RefSeq" id="WP_344776513.1">
    <property type="nucleotide sequence ID" value="NZ_BAABBX010000015.1"/>
</dbReference>
<dbReference type="SMART" id="SM00422">
    <property type="entry name" value="HTH_MERR"/>
    <property type="match status" value="1"/>
</dbReference>